<name>A0ABW6LUT0_9ACTN</name>
<comment type="caution">
    <text evidence="1">The sequence shown here is derived from an EMBL/GenBank/DDBJ whole genome shotgun (WGS) entry which is preliminary data.</text>
</comment>
<dbReference type="EMBL" id="JBIAHM010000001">
    <property type="protein sequence ID" value="MFE9597636.1"/>
    <property type="molecule type" value="Genomic_DNA"/>
</dbReference>
<evidence type="ECO:0000313" key="1">
    <source>
        <dbReference type="EMBL" id="MFE9597636.1"/>
    </source>
</evidence>
<proteinExistence type="predicted"/>
<gene>
    <name evidence="1" type="ORF">ACFYNQ_03550</name>
</gene>
<evidence type="ECO:0000313" key="2">
    <source>
        <dbReference type="Proteomes" id="UP001601303"/>
    </source>
</evidence>
<reference evidence="1 2" key="1">
    <citation type="submission" date="2024-10" db="EMBL/GenBank/DDBJ databases">
        <title>The Natural Products Discovery Center: Release of the First 8490 Sequenced Strains for Exploring Actinobacteria Biosynthetic Diversity.</title>
        <authorList>
            <person name="Kalkreuter E."/>
            <person name="Kautsar S.A."/>
            <person name="Yang D."/>
            <person name="Bader C.D."/>
            <person name="Teijaro C.N."/>
            <person name="Fluegel L."/>
            <person name="Davis C.M."/>
            <person name="Simpson J.R."/>
            <person name="Lauterbach L."/>
            <person name="Steele A.D."/>
            <person name="Gui C."/>
            <person name="Meng S."/>
            <person name="Li G."/>
            <person name="Viehrig K."/>
            <person name="Ye F."/>
            <person name="Su P."/>
            <person name="Kiefer A.F."/>
            <person name="Nichols A."/>
            <person name="Cepeda A.J."/>
            <person name="Yan W."/>
            <person name="Fan B."/>
            <person name="Jiang Y."/>
            <person name="Adhikari A."/>
            <person name="Zheng C.-J."/>
            <person name="Schuster L."/>
            <person name="Cowan T.M."/>
            <person name="Smanski M.J."/>
            <person name="Chevrette M.G."/>
            <person name="De Carvalho L.P.S."/>
            <person name="Shen B."/>
        </authorList>
    </citation>
    <scope>NUCLEOTIDE SEQUENCE [LARGE SCALE GENOMIC DNA]</scope>
    <source>
        <strain evidence="1 2">NPDC006488</strain>
    </source>
</reference>
<protein>
    <submittedName>
        <fullName evidence="1">DUF4304 domain-containing protein</fullName>
    </submittedName>
</protein>
<dbReference type="Proteomes" id="UP001601303">
    <property type="component" value="Unassembled WGS sequence"/>
</dbReference>
<keyword evidence="2" id="KW-1185">Reference proteome</keyword>
<dbReference type="InterPro" id="IPR025412">
    <property type="entry name" value="DUF4304"/>
</dbReference>
<dbReference type="Pfam" id="PF14137">
    <property type="entry name" value="DUF4304"/>
    <property type="match status" value="1"/>
</dbReference>
<sequence>MTTAQEVLSGAIRTGVSPELRKLGFTGSGQVFELVNPDVWLLLGIQKATGGSASQLRFTLNVAAVPKGKWQEMIDAGAKYPARPSPNKVYGKWAWWARIGELMPGGQDFWWTVTDETVPDELARKVVSACANYALPALQEQLQVN</sequence>
<dbReference type="RefSeq" id="WP_388102374.1">
    <property type="nucleotide sequence ID" value="NZ_JBIAHM010000001.1"/>
</dbReference>
<organism evidence="1 2">
    <name type="scientific">Streptomyces hokutonensis</name>
    <dbReference type="NCBI Taxonomy" id="1306990"/>
    <lineage>
        <taxon>Bacteria</taxon>
        <taxon>Bacillati</taxon>
        <taxon>Actinomycetota</taxon>
        <taxon>Actinomycetes</taxon>
        <taxon>Kitasatosporales</taxon>
        <taxon>Streptomycetaceae</taxon>
        <taxon>Streptomyces</taxon>
    </lineage>
</organism>
<accession>A0ABW6LUT0</accession>